<name>A0A5C8F9I2_9SPIR</name>
<dbReference type="EMBL" id="SAYG01000006">
    <property type="protein sequence ID" value="TXJ45882.1"/>
    <property type="molecule type" value="Genomic_DNA"/>
</dbReference>
<keyword evidence="1" id="KW-0378">Hydrolase</keyword>
<dbReference type="RefSeq" id="WP_147526471.1">
    <property type="nucleotide sequence ID" value="NZ_SAYG01000006.1"/>
</dbReference>
<dbReference type="PANTHER" id="PTHR38733:SF1">
    <property type="entry name" value="TYPE IV METHYL-DIRECTED RESTRICTION ENZYME ECOKMCRBC"/>
    <property type="match status" value="1"/>
</dbReference>
<gene>
    <name evidence="1" type="ORF">EPJ70_05750</name>
</gene>
<sequence>MSIIQIADNNYKGVSIDKSDIENIKQFANKKIKYLKENNLFILSKNSFKDDIENSDIIELDEVNNKIYSNNIMGFIGYNDTQIKITSRFTPNSDKDYFLHYMLQKVFYSNIFNWEYTTERDYSFDFLIYMFTHFFQKAIRQGIFKSYQNREYNDANVRGVININRHIKNNIPFNGKIAYNTREYSYDNNITQLIRHTIEYINTKSRGILNINEDIKSGVFQIIEATKRYNKNKRQSIINKNLKKLNHPYFYEYEPLRKICIQILRHEELKYGREENKIYGILFDGSYLWEEYIWTILKDLNFKHPENKTGKGGINLLEKDWEVFPDFYKINNEKNIVLDTKYKRLENKDIDRNDKHQIISYVYTLGAKIGGFVYPLENEEFGCECEEIGTVKNNINHIASIYKYGFLIANKKSNEENFNNIKEFADKIKTSEDKFKEKIENKFQ</sequence>
<dbReference type="GO" id="GO:0004519">
    <property type="term" value="F:endonuclease activity"/>
    <property type="evidence" value="ECO:0007669"/>
    <property type="project" value="UniProtKB-KW"/>
</dbReference>
<dbReference type="PANTHER" id="PTHR38733">
    <property type="entry name" value="PROTEIN MCRC"/>
    <property type="match status" value="1"/>
</dbReference>
<dbReference type="AlphaFoldDB" id="A0A5C8F9I2"/>
<organism evidence="1 2">
    <name type="scientific">Brachyspira aalborgi</name>
    <dbReference type="NCBI Taxonomy" id="29522"/>
    <lineage>
        <taxon>Bacteria</taxon>
        <taxon>Pseudomonadati</taxon>
        <taxon>Spirochaetota</taxon>
        <taxon>Spirochaetia</taxon>
        <taxon>Brachyspirales</taxon>
        <taxon>Brachyspiraceae</taxon>
        <taxon>Brachyspira</taxon>
    </lineage>
</organism>
<keyword evidence="1" id="KW-0255">Endonuclease</keyword>
<evidence type="ECO:0000313" key="2">
    <source>
        <dbReference type="Proteomes" id="UP000324574"/>
    </source>
</evidence>
<protein>
    <submittedName>
        <fullName evidence="1">Restriction endonuclease</fullName>
    </submittedName>
</protein>
<comment type="caution">
    <text evidence="1">The sequence shown here is derived from an EMBL/GenBank/DDBJ whole genome shotgun (WGS) entry which is preliminary data.</text>
</comment>
<dbReference type="InterPro" id="IPR019292">
    <property type="entry name" value="McrC"/>
</dbReference>
<proteinExistence type="predicted"/>
<evidence type="ECO:0000313" key="1">
    <source>
        <dbReference type="EMBL" id="TXJ45882.1"/>
    </source>
</evidence>
<keyword evidence="1" id="KW-0540">Nuclease</keyword>
<reference evidence="1 2" key="1">
    <citation type="journal article" date="1992" name="Lakartidningen">
        <title>[Penicillin V and not amoxicillin is the first choice preparation in acute otitis].</title>
        <authorList>
            <person name="Kamme C."/>
            <person name="Lundgren K."/>
            <person name="Prellner K."/>
        </authorList>
    </citation>
    <scope>NUCLEOTIDE SEQUENCE [LARGE SCALE GENOMIC DNA]</scope>
    <source>
        <strain evidence="1 2">PC3714II</strain>
    </source>
</reference>
<accession>A0A5C8F9I2</accession>
<dbReference type="Pfam" id="PF10117">
    <property type="entry name" value="McrBC"/>
    <property type="match status" value="1"/>
</dbReference>
<dbReference type="Proteomes" id="UP000324574">
    <property type="component" value="Unassembled WGS sequence"/>
</dbReference>